<dbReference type="Proteomes" id="UP000326671">
    <property type="component" value="Unassembled WGS sequence"/>
</dbReference>
<dbReference type="SUPFAM" id="SSF48452">
    <property type="entry name" value="TPR-like"/>
    <property type="match status" value="1"/>
</dbReference>
<reference evidence="2 3" key="1">
    <citation type="submission" date="2019-09" db="EMBL/GenBank/DDBJ databases">
        <title>Whole genome sequences of isolates from the Mars Exploration Rovers.</title>
        <authorList>
            <person name="Seuylemezian A."/>
            <person name="Vaishampayan P."/>
        </authorList>
    </citation>
    <scope>NUCLEOTIDE SEQUENCE [LARGE SCALE GENOMIC DNA]</scope>
    <source>
        <strain evidence="2 3">MER_TA_151</strain>
    </source>
</reference>
<protein>
    <submittedName>
        <fullName evidence="2">Tetratricopeptide repeat protein</fullName>
    </submittedName>
</protein>
<keyword evidence="1" id="KW-0812">Transmembrane</keyword>
<keyword evidence="1" id="KW-0472">Membrane</keyword>
<sequence>MDNEKRKNNKIVYFPDLEQRLVEKGLESLRQKNYYEAIELLEHAVQLDSKNSDCHIGLLLAYFDGGLIDKAIHLVDQMLNEGIGNDIEIMNIYIMYLVQLHKYEEVVAAIEGLLAEDKIPADKRDHFHRLLDFSLRMLDSPIHMIQEEPVEDKWEQQKIDLFQYQNPEEQMVLAGQLNNKNIRPFVKEITNYLQSKEGSAFFKTLLLNVLKEQEYDKQVEVQKFDEKVMVIPEQLPYITESSQLQEIIEIIGEKLENEDPVLYSHIKALVERQFFMLYPFGMGSFNSAALAAAYHVLGNEYFGNYNTEGKLREEYHVLQADLNVAETFIRMIDEISYPNL</sequence>
<feature type="transmembrane region" description="Helical" evidence="1">
    <location>
        <begin position="275"/>
        <end position="297"/>
    </location>
</feature>
<dbReference type="EMBL" id="VYKL01000020">
    <property type="protein sequence ID" value="KAA9023163.1"/>
    <property type="molecule type" value="Genomic_DNA"/>
</dbReference>
<dbReference type="RefSeq" id="WP_150440601.1">
    <property type="nucleotide sequence ID" value="NZ_VYKL01000020.1"/>
</dbReference>
<evidence type="ECO:0000256" key="1">
    <source>
        <dbReference type="SAM" id="Phobius"/>
    </source>
</evidence>
<organism evidence="2 3">
    <name type="scientific">Niallia endozanthoxylica</name>
    <dbReference type="NCBI Taxonomy" id="2036016"/>
    <lineage>
        <taxon>Bacteria</taxon>
        <taxon>Bacillati</taxon>
        <taxon>Bacillota</taxon>
        <taxon>Bacilli</taxon>
        <taxon>Bacillales</taxon>
        <taxon>Bacillaceae</taxon>
        <taxon>Niallia</taxon>
    </lineage>
</organism>
<keyword evidence="1" id="KW-1133">Transmembrane helix</keyword>
<keyword evidence="3" id="KW-1185">Reference proteome</keyword>
<comment type="caution">
    <text evidence="2">The sequence shown here is derived from an EMBL/GenBank/DDBJ whole genome shotgun (WGS) entry which is preliminary data.</text>
</comment>
<dbReference type="OrthoDB" id="2364593at2"/>
<dbReference type="SUPFAM" id="SSF116965">
    <property type="entry name" value="Hypothetical protein MPN330"/>
    <property type="match status" value="1"/>
</dbReference>
<name>A0A5J5HSN8_9BACI</name>
<proteinExistence type="predicted"/>
<dbReference type="AlphaFoldDB" id="A0A5J5HSN8"/>
<accession>A0A5J5HSN8</accession>
<gene>
    <name evidence="2" type="ORF">F4V44_13765</name>
</gene>
<dbReference type="Pfam" id="PF14559">
    <property type="entry name" value="TPR_19"/>
    <property type="match status" value="1"/>
</dbReference>
<dbReference type="InterPro" id="IPR011990">
    <property type="entry name" value="TPR-like_helical_dom_sf"/>
</dbReference>
<evidence type="ECO:0000313" key="3">
    <source>
        <dbReference type="Proteomes" id="UP000326671"/>
    </source>
</evidence>
<dbReference type="Gene3D" id="1.25.40.10">
    <property type="entry name" value="Tetratricopeptide repeat domain"/>
    <property type="match status" value="1"/>
</dbReference>
<evidence type="ECO:0000313" key="2">
    <source>
        <dbReference type="EMBL" id="KAA9023163.1"/>
    </source>
</evidence>